<keyword evidence="9" id="KW-0804">Transcription</keyword>
<dbReference type="GO" id="GO:0005634">
    <property type="term" value="C:nucleus"/>
    <property type="evidence" value="ECO:0007669"/>
    <property type="project" value="UniProtKB-SubCell"/>
</dbReference>
<evidence type="ECO:0000256" key="7">
    <source>
        <dbReference type="ARBA" id="ARBA00022853"/>
    </source>
</evidence>
<keyword evidence="7" id="KW-0156">Chromatin regulator</keyword>
<dbReference type="EMBL" id="HBFR01010912">
    <property type="protein sequence ID" value="CAD8880680.1"/>
    <property type="molecule type" value="Transcribed_RNA"/>
</dbReference>
<keyword evidence="8" id="KW-0805">Transcription regulation</keyword>
<keyword evidence="5" id="KW-0863">Zinc-finger</keyword>
<dbReference type="InterPro" id="IPR013178">
    <property type="entry name" value="Histone_AcTrfase_Rtt109/CBP"/>
</dbReference>
<dbReference type="PANTHER" id="PTHR13808">
    <property type="entry name" value="CBP/P300-RELATED"/>
    <property type="match status" value="1"/>
</dbReference>
<dbReference type="GO" id="GO:0000123">
    <property type="term" value="C:histone acetyltransferase complex"/>
    <property type="evidence" value="ECO:0007669"/>
    <property type="project" value="TreeGrafter"/>
</dbReference>
<dbReference type="GO" id="GO:0003713">
    <property type="term" value="F:transcription coactivator activity"/>
    <property type="evidence" value="ECO:0007669"/>
    <property type="project" value="TreeGrafter"/>
</dbReference>
<proteinExistence type="predicted"/>
<dbReference type="GO" id="GO:0031490">
    <property type="term" value="F:chromatin DNA binding"/>
    <property type="evidence" value="ECO:0007669"/>
    <property type="project" value="TreeGrafter"/>
</dbReference>
<evidence type="ECO:0000256" key="9">
    <source>
        <dbReference type="ARBA" id="ARBA00023163"/>
    </source>
</evidence>
<keyword evidence="6" id="KW-0862">Zinc</keyword>
<evidence type="ECO:0000259" key="12">
    <source>
        <dbReference type="PROSITE" id="PS50134"/>
    </source>
</evidence>
<dbReference type="InterPro" id="IPR000197">
    <property type="entry name" value="Znf_TAZ"/>
</dbReference>
<dbReference type="SUPFAM" id="SSF57933">
    <property type="entry name" value="TAZ domain"/>
    <property type="match status" value="1"/>
</dbReference>
<sequence length="202" mass="23472">MSNHCQEISLTIPTNVDETNCRIKTGRGTLYSETESSEDFSGKRKFAGISASMSINNERNMRKESIIRLQKRILKLHDAAICANAHNEQLFEAPLSRARYRKCEYCPLFNDCSSMKRLWIHMYSCSNGKECRFPQCVDTKNILFHYRNCFDKECPICIPVRNKINGKNTVMKHNANLSEAEKCTKSKRSKVVRFFENYANKY</sequence>
<evidence type="ECO:0000256" key="8">
    <source>
        <dbReference type="ARBA" id="ARBA00023015"/>
    </source>
</evidence>
<dbReference type="EC" id="2.3.1.48" evidence="2"/>
<evidence type="ECO:0000256" key="11">
    <source>
        <dbReference type="ARBA" id="ARBA00048017"/>
    </source>
</evidence>
<accession>A0A7S1FP33</accession>
<name>A0A7S1FP33_9STRA</name>
<dbReference type="PANTHER" id="PTHR13808:SF1">
    <property type="entry name" value="HISTONE ACETYLTRANSFERASE"/>
    <property type="match status" value="1"/>
</dbReference>
<dbReference type="AlphaFoldDB" id="A0A7S1FP33"/>
<evidence type="ECO:0000313" key="13">
    <source>
        <dbReference type="EMBL" id="CAD8880680.1"/>
    </source>
</evidence>
<dbReference type="InterPro" id="IPR035898">
    <property type="entry name" value="TAZ_dom_sf"/>
</dbReference>
<dbReference type="Gene3D" id="1.20.1020.10">
    <property type="entry name" value="TAZ domain"/>
    <property type="match status" value="1"/>
</dbReference>
<evidence type="ECO:0000256" key="1">
    <source>
        <dbReference type="ARBA" id="ARBA00004123"/>
    </source>
</evidence>
<dbReference type="GO" id="GO:0008270">
    <property type="term" value="F:zinc ion binding"/>
    <property type="evidence" value="ECO:0007669"/>
    <property type="project" value="UniProtKB-KW"/>
</dbReference>
<dbReference type="SMART" id="SM00551">
    <property type="entry name" value="ZnF_TAZ"/>
    <property type="match status" value="1"/>
</dbReference>
<organism evidence="13">
    <name type="scientific">Corethron hystrix</name>
    <dbReference type="NCBI Taxonomy" id="216773"/>
    <lineage>
        <taxon>Eukaryota</taxon>
        <taxon>Sar</taxon>
        <taxon>Stramenopiles</taxon>
        <taxon>Ochrophyta</taxon>
        <taxon>Bacillariophyta</taxon>
        <taxon>Coscinodiscophyceae</taxon>
        <taxon>Corethrophycidae</taxon>
        <taxon>Corethrales</taxon>
        <taxon>Corethraceae</taxon>
        <taxon>Corethron</taxon>
    </lineage>
</organism>
<evidence type="ECO:0000256" key="6">
    <source>
        <dbReference type="ARBA" id="ARBA00022833"/>
    </source>
</evidence>
<dbReference type="PROSITE" id="PS50134">
    <property type="entry name" value="ZF_TAZ"/>
    <property type="match status" value="1"/>
</dbReference>
<evidence type="ECO:0000256" key="10">
    <source>
        <dbReference type="ARBA" id="ARBA00023242"/>
    </source>
</evidence>
<keyword evidence="4" id="KW-0479">Metal-binding</keyword>
<comment type="catalytic activity">
    <reaction evidence="11">
        <text>L-lysyl-[protein] + acetyl-CoA = N(6)-acetyl-L-lysyl-[protein] + CoA + H(+)</text>
        <dbReference type="Rhea" id="RHEA:45948"/>
        <dbReference type="Rhea" id="RHEA-COMP:9752"/>
        <dbReference type="Rhea" id="RHEA-COMP:10731"/>
        <dbReference type="ChEBI" id="CHEBI:15378"/>
        <dbReference type="ChEBI" id="CHEBI:29969"/>
        <dbReference type="ChEBI" id="CHEBI:57287"/>
        <dbReference type="ChEBI" id="CHEBI:57288"/>
        <dbReference type="ChEBI" id="CHEBI:61930"/>
        <dbReference type="EC" id="2.3.1.48"/>
    </reaction>
</comment>
<evidence type="ECO:0000256" key="4">
    <source>
        <dbReference type="ARBA" id="ARBA00022723"/>
    </source>
</evidence>
<dbReference type="GO" id="GO:0005667">
    <property type="term" value="C:transcription regulator complex"/>
    <property type="evidence" value="ECO:0007669"/>
    <property type="project" value="TreeGrafter"/>
</dbReference>
<dbReference type="GO" id="GO:0004402">
    <property type="term" value="F:histone acetyltransferase activity"/>
    <property type="evidence" value="ECO:0007669"/>
    <property type="project" value="InterPro"/>
</dbReference>
<reference evidence="13" key="1">
    <citation type="submission" date="2021-01" db="EMBL/GenBank/DDBJ databases">
        <authorList>
            <person name="Corre E."/>
            <person name="Pelletier E."/>
            <person name="Niang G."/>
            <person name="Scheremetjew M."/>
            <person name="Finn R."/>
            <person name="Kale V."/>
            <person name="Holt S."/>
            <person name="Cochrane G."/>
            <person name="Meng A."/>
            <person name="Brown T."/>
            <person name="Cohen L."/>
        </authorList>
    </citation>
    <scope>NUCLEOTIDE SEQUENCE</scope>
    <source>
        <strain evidence="13">308</strain>
    </source>
</reference>
<dbReference type="GO" id="GO:0045944">
    <property type="term" value="P:positive regulation of transcription by RNA polymerase II"/>
    <property type="evidence" value="ECO:0007669"/>
    <property type="project" value="TreeGrafter"/>
</dbReference>
<evidence type="ECO:0000256" key="5">
    <source>
        <dbReference type="ARBA" id="ARBA00022771"/>
    </source>
</evidence>
<feature type="domain" description="TAZ-type" evidence="12">
    <location>
        <begin position="60"/>
        <end position="160"/>
    </location>
</feature>
<evidence type="ECO:0000256" key="3">
    <source>
        <dbReference type="ARBA" id="ARBA00022679"/>
    </source>
</evidence>
<dbReference type="Pfam" id="PF02135">
    <property type="entry name" value="zf-TAZ"/>
    <property type="match status" value="1"/>
</dbReference>
<evidence type="ECO:0000256" key="2">
    <source>
        <dbReference type="ARBA" id="ARBA00013184"/>
    </source>
</evidence>
<keyword evidence="3" id="KW-0808">Transferase</keyword>
<keyword evidence="10" id="KW-0539">Nucleus</keyword>
<comment type="subcellular location">
    <subcellularLocation>
        <location evidence="1">Nucleus</location>
    </subcellularLocation>
</comment>
<protein>
    <recommendedName>
        <fullName evidence="2">histone acetyltransferase</fullName>
        <ecNumber evidence="2">2.3.1.48</ecNumber>
    </recommendedName>
</protein>
<gene>
    <name evidence="13" type="ORF">CHYS00102_LOCUS7866</name>
</gene>